<evidence type="ECO:0000256" key="1">
    <source>
        <dbReference type="SAM" id="MobiDB-lite"/>
    </source>
</evidence>
<proteinExistence type="predicted"/>
<keyword evidence="2" id="KW-1133">Transmembrane helix</keyword>
<reference evidence="4" key="1">
    <citation type="submission" date="2017-02" db="UniProtKB">
        <authorList>
            <consortium name="WormBaseParasite"/>
        </authorList>
    </citation>
    <scope>IDENTIFICATION</scope>
</reference>
<feature type="region of interest" description="Disordered" evidence="1">
    <location>
        <begin position="552"/>
        <end position="576"/>
    </location>
</feature>
<evidence type="ECO:0000256" key="2">
    <source>
        <dbReference type="SAM" id="Phobius"/>
    </source>
</evidence>
<feature type="transmembrane region" description="Helical" evidence="2">
    <location>
        <begin position="496"/>
        <end position="518"/>
    </location>
</feature>
<protein>
    <submittedName>
        <fullName evidence="4">6-cysteine protein</fullName>
    </submittedName>
</protein>
<organism evidence="3 4">
    <name type="scientific">Parastrongyloides trichosuri</name>
    <name type="common">Possum-specific nematode worm</name>
    <dbReference type="NCBI Taxonomy" id="131310"/>
    <lineage>
        <taxon>Eukaryota</taxon>
        <taxon>Metazoa</taxon>
        <taxon>Ecdysozoa</taxon>
        <taxon>Nematoda</taxon>
        <taxon>Chromadorea</taxon>
        <taxon>Rhabditida</taxon>
        <taxon>Tylenchina</taxon>
        <taxon>Panagrolaimomorpha</taxon>
        <taxon>Strongyloidoidea</taxon>
        <taxon>Strongyloididae</taxon>
        <taxon>Parastrongyloides</taxon>
    </lineage>
</organism>
<sequence>MNSYSRNGLLFSSFKDKRMACSIQRCELGFAFLDTKNGVKFFNTMTKPVHIELALIIRMKAPSDEIELYSIPYNINDIRITVCPYTNWVNNKSLLKFIPEPHIMNNGFFETSNDKAHIIVPIYKREKNNFFSCGKLKQYGLRVDLLVGYTLIDKKSGIEFESDINPLNDKMNCISNNNPNSLYHFGYVGKEEDDAVMDKIDLKQNESFKLYAGEKIFMYNMTNIKAMFVPKGDKRLSFEKTPIIESPLCIRRMYNKTPAVLMPTIKDSDFIQAKNDMNYIPIKREDLDNVLPIKCLSKIGTGISNTYKEYYSKVANISIIESLTNRVVRDFNFPINQMNSFGLYSCNVENETTVFEGSYITFLKIYFLPDDGLEAELKDAVEARRVYCTYTYKMIGKLFNMTIKTKENNGKDIIIDNFSTLNKVIHKGNNYIIYRGLEYPSKIIVYCEYRTKIDTTFKTIQRFMSQKDKKEEEKKPIKSSQRSYVYKENNFSMSTIFLIAFILFIFCIAIFLLIYLFTIRKQKKRELMERTSFENSEKNMKNVKNVSKSGNQTIATNKTMNLKSKKTKTTESNNSKTLNVTQKTLNATLETLKVQPRGTRIHLTTNLDAF</sequence>
<keyword evidence="2" id="KW-0472">Membrane</keyword>
<keyword evidence="3" id="KW-1185">Reference proteome</keyword>
<accession>A0A0N4Z0C6</accession>
<evidence type="ECO:0000313" key="4">
    <source>
        <dbReference type="WBParaSite" id="PTRK_0000015900.1"/>
    </source>
</evidence>
<dbReference type="WBParaSite" id="PTRK_0000015900.1">
    <property type="protein sequence ID" value="PTRK_0000015900.1"/>
    <property type="gene ID" value="PTRK_0000015900"/>
</dbReference>
<keyword evidence="2" id="KW-0812">Transmembrane</keyword>
<name>A0A0N4Z0C6_PARTI</name>
<evidence type="ECO:0000313" key="3">
    <source>
        <dbReference type="Proteomes" id="UP000038045"/>
    </source>
</evidence>
<dbReference type="AlphaFoldDB" id="A0A0N4Z0C6"/>
<dbReference type="Proteomes" id="UP000038045">
    <property type="component" value="Unplaced"/>
</dbReference>